<dbReference type="Gene3D" id="3.30.450.260">
    <property type="entry name" value="Haem NO binding associated domain"/>
    <property type="match status" value="1"/>
</dbReference>
<dbReference type="Gene3D" id="3.30.70.270">
    <property type="match status" value="1"/>
</dbReference>
<name>A0ABQ5LUE6_9RHOB</name>
<dbReference type="SMART" id="SM00267">
    <property type="entry name" value="GGDEF"/>
    <property type="match status" value="1"/>
</dbReference>
<dbReference type="InterPro" id="IPR029787">
    <property type="entry name" value="Nucleotide_cyclase"/>
</dbReference>
<organism evidence="3 4">
    <name type="scientific">Sinisalibacter aestuarii</name>
    <dbReference type="NCBI Taxonomy" id="2949426"/>
    <lineage>
        <taxon>Bacteria</taxon>
        <taxon>Pseudomonadati</taxon>
        <taxon>Pseudomonadota</taxon>
        <taxon>Alphaproteobacteria</taxon>
        <taxon>Rhodobacterales</taxon>
        <taxon>Roseobacteraceae</taxon>
        <taxon>Sinisalibacter</taxon>
    </lineage>
</organism>
<dbReference type="PANTHER" id="PTHR46663:SF4">
    <property type="entry name" value="DIGUANYLATE CYCLASE DGCT-RELATED"/>
    <property type="match status" value="1"/>
</dbReference>
<dbReference type="InterPro" id="IPR043128">
    <property type="entry name" value="Rev_trsase/Diguanyl_cyclase"/>
</dbReference>
<dbReference type="InterPro" id="IPR042463">
    <property type="entry name" value="HNOB_dom_associated_sf"/>
</dbReference>
<reference evidence="3" key="1">
    <citation type="journal article" date="2023" name="Int. J. Syst. Evol. Microbiol.">
        <title>Sinisalibacter aestuarii sp. nov., isolated from estuarine sediment of the Arakawa River.</title>
        <authorList>
            <person name="Arafat S.T."/>
            <person name="Hirano S."/>
            <person name="Sato A."/>
            <person name="Takeuchi K."/>
            <person name="Yasuda T."/>
            <person name="Terahara T."/>
            <person name="Hamada M."/>
            <person name="Kobayashi T."/>
        </authorList>
    </citation>
    <scope>NUCLEOTIDE SEQUENCE</scope>
    <source>
        <strain evidence="3">B-399</strain>
    </source>
</reference>
<dbReference type="Proteomes" id="UP001144205">
    <property type="component" value="Unassembled WGS sequence"/>
</dbReference>
<gene>
    <name evidence="3" type="ORF">STA1M1_24780</name>
</gene>
<evidence type="ECO:0000256" key="1">
    <source>
        <dbReference type="SAM" id="MobiDB-lite"/>
    </source>
</evidence>
<dbReference type="PROSITE" id="PS50887">
    <property type="entry name" value="GGDEF"/>
    <property type="match status" value="1"/>
</dbReference>
<keyword evidence="4" id="KW-1185">Reference proteome</keyword>
<dbReference type="RefSeq" id="WP_281842648.1">
    <property type="nucleotide sequence ID" value="NZ_BROH01000007.1"/>
</dbReference>
<dbReference type="InterPro" id="IPR000160">
    <property type="entry name" value="GGDEF_dom"/>
</dbReference>
<dbReference type="PANTHER" id="PTHR46663">
    <property type="entry name" value="DIGUANYLATE CYCLASE DGCT-RELATED"/>
    <property type="match status" value="1"/>
</dbReference>
<comment type="caution">
    <text evidence="3">The sequence shown here is derived from an EMBL/GenBank/DDBJ whole genome shotgun (WGS) entry which is preliminary data.</text>
</comment>
<dbReference type="NCBIfam" id="TIGR00254">
    <property type="entry name" value="GGDEF"/>
    <property type="match status" value="1"/>
</dbReference>
<evidence type="ECO:0000313" key="3">
    <source>
        <dbReference type="EMBL" id="GKY88609.1"/>
    </source>
</evidence>
<dbReference type="SUPFAM" id="SSF55073">
    <property type="entry name" value="Nucleotide cyclase"/>
    <property type="match status" value="1"/>
</dbReference>
<evidence type="ECO:0000259" key="2">
    <source>
        <dbReference type="PROSITE" id="PS50887"/>
    </source>
</evidence>
<protein>
    <submittedName>
        <fullName evidence="3">GGDEF domain-containing protein</fullName>
    </submittedName>
</protein>
<feature type="region of interest" description="Disordered" evidence="1">
    <location>
        <begin position="323"/>
        <end position="356"/>
    </location>
</feature>
<sequence>MTPPAALALSPDALDALMPMHARVCPDGVIQHAGPTLQKIFPAGPCIGQPFFALFEPRRPRDTTDFGQICAASGGRLSLRLRDAARTPLIGTAVQLADGRGVLINLSFGIAVIDAVAQFNLTGSDFAATDLTLELLYLVEANAAAMAESRELNERLQGAKVMAEAEAQSDTLTGLANRRALDQVLARQIARARPFALMHLDLDYFKQVNDTLGHAAGDAVLTHVAAILLEETRTGDAVARVGGDEFVLVISGLIDAPRLTALASRLIRRLEEPIGIGAREARISASIGIAVSTGYARPEARIMMHDADVALYASKARGRACFSFHEPESGSGPSDQSAAQPDKADIAAPLPSRGKR</sequence>
<evidence type="ECO:0000313" key="4">
    <source>
        <dbReference type="Proteomes" id="UP001144205"/>
    </source>
</evidence>
<dbReference type="Pfam" id="PF00990">
    <property type="entry name" value="GGDEF"/>
    <property type="match status" value="1"/>
</dbReference>
<feature type="domain" description="GGDEF" evidence="2">
    <location>
        <begin position="193"/>
        <end position="327"/>
    </location>
</feature>
<dbReference type="CDD" id="cd01949">
    <property type="entry name" value="GGDEF"/>
    <property type="match status" value="1"/>
</dbReference>
<accession>A0ABQ5LUE6</accession>
<proteinExistence type="predicted"/>
<dbReference type="EMBL" id="BROH01000007">
    <property type="protein sequence ID" value="GKY88609.1"/>
    <property type="molecule type" value="Genomic_DNA"/>
</dbReference>
<dbReference type="InterPro" id="IPR052163">
    <property type="entry name" value="DGC-Regulatory_Protein"/>
</dbReference>